<name>A0AAD7IVY2_9AGAR</name>
<dbReference type="AlphaFoldDB" id="A0AAD7IVY2"/>
<dbReference type="EMBL" id="JARJLG010000078">
    <property type="protein sequence ID" value="KAJ7751564.1"/>
    <property type="molecule type" value="Genomic_DNA"/>
</dbReference>
<protein>
    <submittedName>
        <fullName evidence="1">Uncharacterized protein</fullName>
    </submittedName>
</protein>
<organism evidence="1 2">
    <name type="scientific">Mycena maculata</name>
    <dbReference type="NCBI Taxonomy" id="230809"/>
    <lineage>
        <taxon>Eukaryota</taxon>
        <taxon>Fungi</taxon>
        <taxon>Dikarya</taxon>
        <taxon>Basidiomycota</taxon>
        <taxon>Agaricomycotina</taxon>
        <taxon>Agaricomycetes</taxon>
        <taxon>Agaricomycetidae</taxon>
        <taxon>Agaricales</taxon>
        <taxon>Marasmiineae</taxon>
        <taxon>Mycenaceae</taxon>
        <taxon>Mycena</taxon>
    </lineage>
</organism>
<accession>A0AAD7IVY2</accession>
<gene>
    <name evidence="1" type="ORF">DFH07DRAFT_774809</name>
</gene>
<comment type="caution">
    <text evidence="1">The sequence shown here is derived from an EMBL/GenBank/DDBJ whole genome shotgun (WGS) entry which is preliminary data.</text>
</comment>
<dbReference type="Proteomes" id="UP001215280">
    <property type="component" value="Unassembled WGS sequence"/>
</dbReference>
<evidence type="ECO:0000313" key="1">
    <source>
        <dbReference type="EMBL" id="KAJ7751564.1"/>
    </source>
</evidence>
<reference evidence="1" key="1">
    <citation type="submission" date="2023-03" db="EMBL/GenBank/DDBJ databases">
        <title>Massive genome expansion in bonnet fungi (Mycena s.s.) driven by repeated elements and novel gene families across ecological guilds.</title>
        <authorList>
            <consortium name="Lawrence Berkeley National Laboratory"/>
            <person name="Harder C.B."/>
            <person name="Miyauchi S."/>
            <person name="Viragh M."/>
            <person name="Kuo A."/>
            <person name="Thoen E."/>
            <person name="Andreopoulos B."/>
            <person name="Lu D."/>
            <person name="Skrede I."/>
            <person name="Drula E."/>
            <person name="Henrissat B."/>
            <person name="Morin E."/>
            <person name="Kohler A."/>
            <person name="Barry K."/>
            <person name="LaButti K."/>
            <person name="Morin E."/>
            <person name="Salamov A."/>
            <person name="Lipzen A."/>
            <person name="Mereny Z."/>
            <person name="Hegedus B."/>
            <person name="Baldrian P."/>
            <person name="Stursova M."/>
            <person name="Weitz H."/>
            <person name="Taylor A."/>
            <person name="Grigoriev I.V."/>
            <person name="Nagy L.G."/>
            <person name="Martin F."/>
            <person name="Kauserud H."/>
        </authorList>
    </citation>
    <scope>NUCLEOTIDE SEQUENCE</scope>
    <source>
        <strain evidence="1">CBHHK188m</strain>
    </source>
</reference>
<keyword evidence="2" id="KW-1185">Reference proteome</keyword>
<evidence type="ECO:0000313" key="2">
    <source>
        <dbReference type="Proteomes" id="UP001215280"/>
    </source>
</evidence>
<sequence>MLRGKNVGGSQVSSPTLWRALYVERLPWSRSRHSVNDRPVAPKLLPIRYPLHPYYICLTSLRKRRYSEVIQSNFRQISGNLGKLPKEGFPDVLEILIFCCEDQDMGADVKHYAYLANEPRSVLFGVDCVEDPEIEVEGGPDRSVRAERFIKTTTVRGNQCEYAIVSNRV</sequence>
<proteinExistence type="predicted"/>